<evidence type="ECO:0000256" key="1">
    <source>
        <dbReference type="ARBA" id="ARBA00004651"/>
    </source>
</evidence>
<protein>
    <submittedName>
        <fullName evidence="9">Carbohydrate ABC transporter permease</fullName>
    </submittedName>
</protein>
<dbReference type="CDD" id="cd06261">
    <property type="entry name" value="TM_PBP2"/>
    <property type="match status" value="1"/>
</dbReference>
<dbReference type="PANTHER" id="PTHR43744:SF12">
    <property type="entry name" value="ABC TRANSPORTER PERMEASE PROTEIN MG189-RELATED"/>
    <property type="match status" value="1"/>
</dbReference>
<comment type="subcellular location">
    <subcellularLocation>
        <location evidence="1 7">Cell membrane</location>
        <topology evidence="1 7">Multi-pass membrane protein</topology>
    </subcellularLocation>
</comment>
<comment type="similarity">
    <text evidence="7">Belongs to the binding-protein-dependent transport system permease family.</text>
</comment>
<accession>A0A6B1D914</accession>
<organism evidence="9">
    <name type="scientific">Caldilineaceae bacterium SB0661_bin_32</name>
    <dbReference type="NCBI Taxonomy" id="2605255"/>
    <lineage>
        <taxon>Bacteria</taxon>
        <taxon>Bacillati</taxon>
        <taxon>Chloroflexota</taxon>
        <taxon>Caldilineae</taxon>
        <taxon>Caldilineales</taxon>
        <taxon>Caldilineaceae</taxon>
    </lineage>
</organism>
<dbReference type="Pfam" id="PF00528">
    <property type="entry name" value="BPD_transp_1"/>
    <property type="match status" value="1"/>
</dbReference>
<feature type="transmembrane region" description="Helical" evidence="7">
    <location>
        <begin position="129"/>
        <end position="151"/>
    </location>
</feature>
<evidence type="ECO:0000313" key="9">
    <source>
        <dbReference type="EMBL" id="MYC95617.1"/>
    </source>
</evidence>
<keyword evidence="6 7" id="KW-0472">Membrane</keyword>
<evidence type="ECO:0000256" key="4">
    <source>
        <dbReference type="ARBA" id="ARBA00022692"/>
    </source>
</evidence>
<keyword evidence="3" id="KW-1003">Cell membrane</keyword>
<dbReference type="PROSITE" id="PS50928">
    <property type="entry name" value="ABC_TM1"/>
    <property type="match status" value="1"/>
</dbReference>
<reference evidence="9" key="1">
    <citation type="submission" date="2019-09" db="EMBL/GenBank/DDBJ databases">
        <title>Characterisation of the sponge microbiome using genome-centric metagenomics.</title>
        <authorList>
            <person name="Engelberts J.P."/>
            <person name="Robbins S.J."/>
            <person name="De Goeij J.M."/>
            <person name="Aranda M."/>
            <person name="Bell S.C."/>
            <person name="Webster N.S."/>
        </authorList>
    </citation>
    <scope>NUCLEOTIDE SEQUENCE</scope>
    <source>
        <strain evidence="9">SB0661_bin_32</strain>
    </source>
</reference>
<evidence type="ECO:0000256" key="3">
    <source>
        <dbReference type="ARBA" id="ARBA00022475"/>
    </source>
</evidence>
<evidence type="ECO:0000259" key="8">
    <source>
        <dbReference type="PROSITE" id="PS50928"/>
    </source>
</evidence>
<dbReference type="SUPFAM" id="SSF161098">
    <property type="entry name" value="MetI-like"/>
    <property type="match status" value="1"/>
</dbReference>
<dbReference type="InterPro" id="IPR000515">
    <property type="entry name" value="MetI-like"/>
</dbReference>
<feature type="transmembrane region" description="Helical" evidence="7">
    <location>
        <begin position="33"/>
        <end position="54"/>
    </location>
</feature>
<keyword evidence="2 7" id="KW-0813">Transport</keyword>
<evidence type="ECO:0000256" key="6">
    <source>
        <dbReference type="ARBA" id="ARBA00023136"/>
    </source>
</evidence>
<feature type="transmembrane region" description="Helical" evidence="7">
    <location>
        <begin position="93"/>
        <end position="117"/>
    </location>
</feature>
<evidence type="ECO:0000256" key="5">
    <source>
        <dbReference type="ARBA" id="ARBA00022989"/>
    </source>
</evidence>
<keyword evidence="5 7" id="KW-1133">Transmembrane helix</keyword>
<dbReference type="GO" id="GO:0055085">
    <property type="term" value="P:transmembrane transport"/>
    <property type="evidence" value="ECO:0007669"/>
    <property type="project" value="InterPro"/>
</dbReference>
<keyword evidence="4 7" id="KW-0812">Transmembrane</keyword>
<feature type="transmembrane region" description="Helical" evidence="7">
    <location>
        <begin position="157"/>
        <end position="177"/>
    </location>
</feature>
<evidence type="ECO:0000256" key="7">
    <source>
        <dbReference type="RuleBase" id="RU363032"/>
    </source>
</evidence>
<dbReference type="Gene3D" id="1.10.3720.10">
    <property type="entry name" value="MetI-like"/>
    <property type="match status" value="1"/>
</dbReference>
<feature type="transmembrane region" description="Helical" evidence="7">
    <location>
        <begin position="208"/>
        <end position="227"/>
    </location>
</feature>
<dbReference type="EMBL" id="VXMH01000061">
    <property type="protein sequence ID" value="MYC95617.1"/>
    <property type="molecule type" value="Genomic_DNA"/>
</dbReference>
<feature type="transmembrane region" description="Helical" evidence="7">
    <location>
        <begin position="262"/>
        <end position="283"/>
    </location>
</feature>
<name>A0A6B1D914_9CHLR</name>
<dbReference type="AlphaFoldDB" id="A0A6B1D914"/>
<feature type="domain" description="ABC transmembrane type-1" evidence="8">
    <location>
        <begin position="94"/>
        <end position="283"/>
    </location>
</feature>
<dbReference type="InterPro" id="IPR035906">
    <property type="entry name" value="MetI-like_sf"/>
</dbReference>
<evidence type="ECO:0000256" key="2">
    <source>
        <dbReference type="ARBA" id="ARBA00022448"/>
    </source>
</evidence>
<proteinExistence type="inferred from homology"/>
<dbReference type="GO" id="GO:0005886">
    <property type="term" value="C:plasma membrane"/>
    <property type="evidence" value="ECO:0007669"/>
    <property type="project" value="UniProtKB-SubCell"/>
</dbReference>
<sequence>MANQDFVGIPSQVDTRALNRGATDFQRLRRGLLFNYLILGAGAILMIVPFIWMISTSFKPQAETVSFPPRLFPINPTVSNYIDVFDRANMGRLYWNTTFISVIKTVFNIYTSALLGYIFGKFVFRGRDIIFYILLSTWIIPFEVYLIPLYLMTVQVGWADTFTALIVPEIFTVYAMFMFRQFMYTIPTELVDAARIDGAGEWYIFHRIIIPLSRAALFTLIAFYFMWNWNDFLWPLVVISSHDKYVITVGLATFVGEFWNQYGVIMAGASLAIVPILALFIAVQRFIIEGVVLTGLKG</sequence>
<comment type="caution">
    <text evidence="9">The sequence shown here is derived from an EMBL/GenBank/DDBJ whole genome shotgun (WGS) entry which is preliminary data.</text>
</comment>
<gene>
    <name evidence="9" type="ORF">F4X14_11660</name>
</gene>
<dbReference type="PANTHER" id="PTHR43744">
    <property type="entry name" value="ABC TRANSPORTER PERMEASE PROTEIN MG189-RELATED-RELATED"/>
    <property type="match status" value="1"/>
</dbReference>